<comment type="caution">
    <text evidence="3">The sequence shown here is derived from an EMBL/GenBank/DDBJ whole genome shotgun (WGS) entry which is preliminary data.</text>
</comment>
<feature type="domain" description="Band 7" evidence="2">
    <location>
        <begin position="41"/>
        <end position="226"/>
    </location>
</feature>
<dbReference type="AlphaFoldDB" id="A0AB34J6G4"/>
<evidence type="ECO:0000313" key="3">
    <source>
        <dbReference type="EMBL" id="KAL1511882.1"/>
    </source>
</evidence>
<sequence length="323" mass="36890">MADCEDCDDCTGPSANKRCLFCGFGSFFVFIILFALSWDTLEPTEYGLVQNGFTGYVDLSPDNVYEGGRYFIWLRHYFLTFPRNLRDLDFADGGFRNAIPARTGPDPDDKESGGQPVTLSVAFQYRLQQRSVPLIYQTFGMAWETSYMRFAQQAITNVAQQFTPRTFWDDRRKVEEAFHKAVNATLWRQGYAEVVNLQLLQVTFKQNYEETITGIQLQEQLKVTKNYALEVTRVLKQVDIMQSETEATIALINAEARREAAVIVNQASMGALLLEQQTKAFWYKKLKDHMQWDNEAFLQYIKMKSLNAQPAESMVVGVSAVGS</sequence>
<accession>A0AB34J6G4</accession>
<name>A0AB34J6G4_PRYPA</name>
<protein>
    <recommendedName>
        <fullName evidence="2">Band 7 domain-containing protein</fullName>
    </recommendedName>
</protein>
<evidence type="ECO:0000259" key="2">
    <source>
        <dbReference type="Pfam" id="PF01145"/>
    </source>
</evidence>
<keyword evidence="4" id="KW-1185">Reference proteome</keyword>
<dbReference type="Pfam" id="PF01145">
    <property type="entry name" value="Band_7"/>
    <property type="match status" value="1"/>
</dbReference>
<evidence type="ECO:0000313" key="4">
    <source>
        <dbReference type="Proteomes" id="UP001515480"/>
    </source>
</evidence>
<keyword evidence="1" id="KW-0472">Membrane</keyword>
<dbReference type="Proteomes" id="UP001515480">
    <property type="component" value="Unassembled WGS sequence"/>
</dbReference>
<keyword evidence="1" id="KW-1133">Transmembrane helix</keyword>
<proteinExistence type="predicted"/>
<keyword evidence="1" id="KW-0812">Transmembrane</keyword>
<dbReference type="EMBL" id="JBGBPQ010000013">
    <property type="protein sequence ID" value="KAL1511882.1"/>
    <property type="molecule type" value="Genomic_DNA"/>
</dbReference>
<organism evidence="3 4">
    <name type="scientific">Prymnesium parvum</name>
    <name type="common">Toxic golden alga</name>
    <dbReference type="NCBI Taxonomy" id="97485"/>
    <lineage>
        <taxon>Eukaryota</taxon>
        <taxon>Haptista</taxon>
        <taxon>Haptophyta</taxon>
        <taxon>Prymnesiophyceae</taxon>
        <taxon>Prymnesiales</taxon>
        <taxon>Prymnesiaceae</taxon>
        <taxon>Prymnesium</taxon>
    </lineage>
</organism>
<evidence type="ECO:0000256" key="1">
    <source>
        <dbReference type="SAM" id="Phobius"/>
    </source>
</evidence>
<dbReference type="InterPro" id="IPR001107">
    <property type="entry name" value="Band_7"/>
</dbReference>
<feature type="transmembrane region" description="Helical" evidence="1">
    <location>
        <begin position="19"/>
        <end position="38"/>
    </location>
</feature>
<gene>
    <name evidence="3" type="ORF">AB1Y20_005164</name>
</gene>
<reference evidence="3 4" key="1">
    <citation type="journal article" date="2024" name="Science">
        <title>Giant polyketide synthase enzymes in the biosynthesis of giant marine polyether toxins.</title>
        <authorList>
            <person name="Fallon T.R."/>
            <person name="Shende V.V."/>
            <person name="Wierzbicki I.H."/>
            <person name="Pendleton A.L."/>
            <person name="Watervoot N.F."/>
            <person name="Auber R.P."/>
            <person name="Gonzalez D.J."/>
            <person name="Wisecaver J.H."/>
            <person name="Moore B.S."/>
        </authorList>
    </citation>
    <scope>NUCLEOTIDE SEQUENCE [LARGE SCALE GENOMIC DNA]</scope>
    <source>
        <strain evidence="3 4">12B1</strain>
    </source>
</reference>